<organism evidence="2 3">
    <name type="scientific">Jeotgalibacillus marinus</name>
    <dbReference type="NCBI Taxonomy" id="86667"/>
    <lineage>
        <taxon>Bacteria</taxon>
        <taxon>Bacillati</taxon>
        <taxon>Bacillota</taxon>
        <taxon>Bacilli</taxon>
        <taxon>Bacillales</taxon>
        <taxon>Caryophanaceae</taxon>
        <taxon>Jeotgalibacillus</taxon>
    </lineage>
</organism>
<dbReference type="InterPro" id="IPR051908">
    <property type="entry name" value="Ribosomal_N-acetyltransferase"/>
</dbReference>
<sequence length="191" mass="21613">MNLLLLDFPDEFTTNRLLIRAAKPGDGEVVYEAINASKNELKPWLPFASKEQTIEEVEANIRDSYVKFLAREDLRLHVFLKDTGQFVASSGLHRIDWNVPKFEIGYWIDSRFSGKGYMTEAVEGIADFAIGVLNARRIEIRCDTKNDRSRAIPEKLGFGLDGILENNGINEETNELIDTCVYAKIIKDSPA</sequence>
<protein>
    <submittedName>
        <fullName evidence="2">GNAT family N-acetyltransferase</fullName>
    </submittedName>
</protein>
<dbReference type="Proteomes" id="UP001556040">
    <property type="component" value="Unassembled WGS sequence"/>
</dbReference>
<evidence type="ECO:0000313" key="2">
    <source>
        <dbReference type="EMBL" id="MEW9502942.1"/>
    </source>
</evidence>
<dbReference type="InterPro" id="IPR000182">
    <property type="entry name" value="GNAT_dom"/>
</dbReference>
<feature type="domain" description="N-acetyltransferase" evidence="1">
    <location>
        <begin position="17"/>
        <end position="187"/>
    </location>
</feature>
<evidence type="ECO:0000259" key="1">
    <source>
        <dbReference type="PROSITE" id="PS51186"/>
    </source>
</evidence>
<gene>
    <name evidence="2" type="ORF">AB1471_14195</name>
</gene>
<dbReference type="RefSeq" id="WP_367780430.1">
    <property type="nucleotide sequence ID" value="NZ_JBFMIA010000019.1"/>
</dbReference>
<reference evidence="2 3" key="1">
    <citation type="journal article" date="1979" name="Int. J. Syst. Evol. Microbiol.">
        <title>Bacillus globisporus subsp. marinus subsp. nov.</title>
        <authorList>
            <person name="Liu H."/>
        </authorList>
    </citation>
    <scope>NUCLEOTIDE SEQUENCE [LARGE SCALE GENOMIC DNA]</scope>
    <source>
        <strain evidence="2 3">DSM 1297</strain>
    </source>
</reference>
<comment type="caution">
    <text evidence="2">The sequence shown here is derived from an EMBL/GenBank/DDBJ whole genome shotgun (WGS) entry which is preliminary data.</text>
</comment>
<dbReference type="SUPFAM" id="SSF55729">
    <property type="entry name" value="Acyl-CoA N-acyltransferases (Nat)"/>
    <property type="match status" value="1"/>
</dbReference>
<evidence type="ECO:0000313" key="3">
    <source>
        <dbReference type="Proteomes" id="UP001556040"/>
    </source>
</evidence>
<keyword evidence="3" id="KW-1185">Reference proteome</keyword>
<dbReference type="PANTHER" id="PTHR43441:SF3">
    <property type="entry name" value="ACETYLTRANSFERASE"/>
    <property type="match status" value="1"/>
</dbReference>
<dbReference type="InterPro" id="IPR016181">
    <property type="entry name" value="Acyl_CoA_acyltransferase"/>
</dbReference>
<name>A0ABV3Q6I0_9BACL</name>
<dbReference type="PROSITE" id="PS51186">
    <property type="entry name" value="GNAT"/>
    <property type="match status" value="1"/>
</dbReference>
<dbReference type="EMBL" id="JBFMIA010000019">
    <property type="protein sequence ID" value="MEW9502942.1"/>
    <property type="molecule type" value="Genomic_DNA"/>
</dbReference>
<dbReference type="PANTHER" id="PTHR43441">
    <property type="entry name" value="RIBOSOMAL-PROTEIN-SERINE ACETYLTRANSFERASE"/>
    <property type="match status" value="1"/>
</dbReference>
<dbReference type="Gene3D" id="3.40.630.30">
    <property type="match status" value="1"/>
</dbReference>
<accession>A0ABV3Q6I0</accession>
<proteinExistence type="predicted"/>
<dbReference type="Pfam" id="PF13302">
    <property type="entry name" value="Acetyltransf_3"/>
    <property type="match status" value="1"/>
</dbReference>